<dbReference type="RefSeq" id="XP_008080983.1">
    <property type="nucleotide sequence ID" value="XM_008082792.1"/>
</dbReference>
<evidence type="ECO:0000256" key="1">
    <source>
        <dbReference type="ARBA" id="ARBA00023242"/>
    </source>
</evidence>
<dbReference type="OrthoDB" id="416217at2759"/>
<dbReference type="Gene3D" id="4.10.240.10">
    <property type="entry name" value="Zn(2)-C6 fungal-type DNA-binding domain"/>
    <property type="match status" value="1"/>
</dbReference>
<reference evidence="4 5" key="1">
    <citation type="journal article" date="2013" name="BMC Genomics">
        <title>Genomics-driven discovery of the pneumocandin biosynthetic gene cluster in the fungus Glarea lozoyensis.</title>
        <authorList>
            <person name="Chen L."/>
            <person name="Yue Q."/>
            <person name="Zhang X."/>
            <person name="Xiang M."/>
            <person name="Wang C."/>
            <person name="Li S."/>
            <person name="Che Y."/>
            <person name="Ortiz-Lopez F.J."/>
            <person name="Bills G.F."/>
            <person name="Liu X."/>
            <person name="An Z."/>
        </authorList>
    </citation>
    <scope>NUCLEOTIDE SEQUENCE [LARGE SCALE GENOMIC DNA]</scope>
    <source>
        <strain evidence="5">ATCC 20868 / MF5171</strain>
    </source>
</reference>
<dbReference type="InterPro" id="IPR052400">
    <property type="entry name" value="Zn2-C6_fungal_TF"/>
</dbReference>
<dbReference type="PROSITE" id="PS00463">
    <property type="entry name" value="ZN2_CY6_FUNGAL_1"/>
    <property type="match status" value="1"/>
</dbReference>
<proteinExistence type="predicted"/>
<evidence type="ECO:0000259" key="3">
    <source>
        <dbReference type="PROSITE" id="PS50048"/>
    </source>
</evidence>
<dbReference type="InterPro" id="IPR021858">
    <property type="entry name" value="Fun_TF"/>
</dbReference>
<dbReference type="GO" id="GO:0003677">
    <property type="term" value="F:DNA binding"/>
    <property type="evidence" value="ECO:0007669"/>
    <property type="project" value="UniProtKB-KW"/>
</dbReference>
<dbReference type="OMA" id="NEHILEW"/>
<name>S3E054_GLAL2</name>
<dbReference type="GeneID" id="19471051"/>
<keyword evidence="1" id="KW-0539">Nucleus</keyword>
<feature type="region of interest" description="Disordered" evidence="2">
    <location>
        <begin position="1"/>
        <end position="43"/>
    </location>
</feature>
<dbReference type="GO" id="GO:0008270">
    <property type="term" value="F:zinc ion binding"/>
    <property type="evidence" value="ECO:0007669"/>
    <property type="project" value="InterPro"/>
</dbReference>
<dbReference type="eggNOG" id="ENOG502QRM1">
    <property type="taxonomic scope" value="Eukaryota"/>
</dbReference>
<dbReference type="EMBL" id="KE145360">
    <property type="protein sequence ID" value="EPE31928.1"/>
    <property type="molecule type" value="Genomic_DNA"/>
</dbReference>
<keyword evidence="4" id="KW-0238">DNA-binding</keyword>
<evidence type="ECO:0000313" key="5">
    <source>
        <dbReference type="Proteomes" id="UP000016922"/>
    </source>
</evidence>
<dbReference type="HOGENOM" id="CLU_024934_1_1_1"/>
<keyword evidence="5" id="KW-1185">Reference proteome</keyword>
<dbReference type="GO" id="GO:0000981">
    <property type="term" value="F:DNA-binding transcription factor activity, RNA polymerase II-specific"/>
    <property type="evidence" value="ECO:0007669"/>
    <property type="project" value="InterPro"/>
</dbReference>
<organism evidence="4 5">
    <name type="scientific">Glarea lozoyensis (strain ATCC 20868 / MF5171)</name>
    <dbReference type="NCBI Taxonomy" id="1116229"/>
    <lineage>
        <taxon>Eukaryota</taxon>
        <taxon>Fungi</taxon>
        <taxon>Dikarya</taxon>
        <taxon>Ascomycota</taxon>
        <taxon>Pezizomycotina</taxon>
        <taxon>Leotiomycetes</taxon>
        <taxon>Helotiales</taxon>
        <taxon>Helotiaceae</taxon>
        <taxon>Glarea</taxon>
    </lineage>
</organism>
<protein>
    <submittedName>
        <fullName evidence="4">Zn2/Cys6 DNA-binding protein</fullName>
    </submittedName>
</protein>
<dbReference type="AlphaFoldDB" id="S3E054"/>
<dbReference type="KEGG" id="glz:GLAREA_12010"/>
<feature type="compositionally biased region" description="Polar residues" evidence="2">
    <location>
        <begin position="7"/>
        <end position="21"/>
    </location>
</feature>
<dbReference type="Proteomes" id="UP000016922">
    <property type="component" value="Unassembled WGS sequence"/>
</dbReference>
<evidence type="ECO:0000256" key="2">
    <source>
        <dbReference type="SAM" id="MobiDB-lite"/>
    </source>
</evidence>
<feature type="domain" description="Zn(2)-C6 fungal-type" evidence="3">
    <location>
        <begin position="40"/>
        <end position="70"/>
    </location>
</feature>
<sequence length="495" mass="54700">MSVPIAMSTTTTPPEQENGFSSGIVARKLSRKSHRKSRNGCQNCKQRKIKCDEKKPQCANCSRHSVHCRYPHGSPQHVSSPEPSGMSEVPLMPLGKKTEGMGMSDLGATTRALGLTQIQPQILAPNPLQGVGPMQSKGLPSHILSQGLPSHISTTQQAFPPPQLAPISSPPHPPPPQEIQHPLPNQMARHSPRPYRQPLNVTDLELLHHYNISTSYTLANDSGLQTCFRINVPQIGVSYPFVLHGILALAALHLSRFKHGAQKAHYISEAQYHYETALDQATALMPSISAETCSALYLFTTSCLYITLGLGPRPGDFLLFGEGGPPEWLVMHNGMKSIVETCGEHLRNSDLAPLFLLQSQITNQGPQSHPHLDILRDLILASNSPDTNLYLSTLTLLARSFPAAPSGPYTAQASPHIVFAWLYRLDESFVAKLRARESIPLVLLAHFCVLFNSLKSFWWTRGWVEHLMGEIYGSLGKEFRLWVKWPMEEIGWVPG</sequence>
<gene>
    <name evidence="4" type="ORF">GLAREA_12010</name>
</gene>
<dbReference type="Pfam" id="PF11951">
    <property type="entry name" value="Fungal_trans_2"/>
    <property type="match status" value="1"/>
</dbReference>
<dbReference type="SUPFAM" id="SSF57701">
    <property type="entry name" value="Zn2/Cys6 DNA-binding domain"/>
    <property type="match status" value="1"/>
</dbReference>
<dbReference type="PANTHER" id="PTHR47657">
    <property type="entry name" value="STEROL REGULATORY ELEMENT-BINDING PROTEIN ECM22"/>
    <property type="match status" value="1"/>
</dbReference>
<dbReference type="Pfam" id="PF00172">
    <property type="entry name" value="Zn_clus"/>
    <property type="match status" value="1"/>
</dbReference>
<accession>S3E054</accession>
<feature type="compositionally biased region" description="Basic residues" evidence="2">
    <location>
        <begin position="28"/>
        <end position="38"/>
    </location>
</feature>
<dbReference type="InterPro" id="IPR001138">
    <property type="entry name" value="Zn2Cys6_DnaBD"/>
</dbReference>
<evidence type="ECO:0000313" key="4">
    <source>
        <dbReference type="EMBL" id="EPE31928.1"/>
    </source>
</evidence>
<dbReference type="CDD" id="cd00067">
    <property type="entry name" value="GAL4"/>
    <property type="match status" value="1"/>
</dbReference>
<dbReference type="PROSITE" id="PS50048">
    <property type="entry name" value="ZN2_CY6_FUNGAL_2"/>
    <property type="match status" value="1"/>
</dbReference>
<dbReference type="SMART" id="SM00066">
    <property type="entry name" value="GAL4"/>
    <property type="match status" value="1"/>
</dbReference>
<dbReference type="PANTHER" id="PTHR47657:SF7">
    <property type="entry name" value="STEROL REGULATORY ELEMENT-BINDING PROTEIN ECM22"/>
    <property type="match status" value="1"/>
</dbReference>
<dbReference type="InterPro" id="IPR036864">
    <property type="entry name" value="Zn2-C6_fun-type_DNA-bd_sf"/>
</dbReference>